<dbReference type="GO" id="GO:0003700">
    <property type="term" value="F:DNA-binding transcription factor activity"/>
    <property type="evidence" value="ECO:0007669"/>
    <property type="project" value="InterPro"/>
</dbReference>
<feature type="compositionally biased region" description="Low complexity" evidence="1">
    <location>
        <begin position="91"/>
        <end position="114"/>
    </location>
</feature>
<dbReference type="InterPro" id="IPR043584">
    <property type="entry name" value="WIP1/2/3/4/5/6"/>
</dbReference>
<gene>
    <name evidence="2" type="ORF">G4B88_021929</name>
</gene>
<evidence type="ECO:0000313" key="3">
    <source>
        <dbReference type="Proteomes" id="UP000583929"/>
    </source>
</evidence>
<sequence length="206" mass="23289">MSRDPYSNFMNGWLNLNQIHNHHNLISSPYYDYLNNSRLPNPSSAYSSAHDLTSRLSSTEISDNNINKGVIIREGTEEAEEEEEEDHHHVSSSSSGYHSNRSSSSSMHMWGHGSQYRKGPESLRGTQPTAMLRLPCFCCSPGDWRTHEKNCGKLWYCTCGSDFKHKRSLKDHVKAFGNAHAPYGVDSFDQDDDDILDHPPPSNDTT</sequence>
<evidence type="ECO:0000313" key="2">
    <source>
        <dbReference type="EMBL" id="KAF4351914.1"/>
    </source>
</evidence>
<proteinExistence type="predicted"/>
<dbReference type="EMBL" id="JAATIQ010000541">
    <property type="protein sequence ID" value="KAF4351914.1"/>
    <property type="molecule type" value="Genomic_DNA"/>
</dbReference>
<accession>A0A7J6E0M0</accession>
<reference evidence="2 3" key="1">
    <citation type="journal article" date="2020" name="bioRxiv">
        <title>Sequence and annotation of 42 cannabis genomes reveals extensive copy number variation in cannabinoid synthesis and pathogen resistance genes.</title>
        <authorList>
            <person name="Mckernan K.J."/>
            <person name="Helbert Y."/>
            <person name="Kane L.T."/>
            <person name="Ebling H."/>
            <person name="Zhang L."/>
            <person name="Liu B."/>
            <person name="Eaton Z."/>
            <person name="Mclaughlin S."/>
            <person name="Kingan S."/>
            <person name="Baybayan P."/>
            <person name="Concepcion G."/>
            <person name="Jordan M."/>
            <person name="Riva A."/>
            <person name="Barbazuk W."/>
            <person name="Harkins T."/>
        </authorList>
    </citation>
    <scope>NUCLEOTIDE SEQUENCE [LARGE SCALE GENOMIC DNA]</scope>
    <source>
        <strain evidence="3">cv. Jamaican Lion 4</strain>
        <tissue evidence="2">Leaf</tissue>
    </source>
</reference>
<dbReference type="Proteomes" id="UP000583929">
    <property type="component" value="Unassembled WGS sequence"/>
</dbReference>
<feature type="region of interest" description="Disordered" evidence="1">
    <location>
        <begin position="76"/>
        <end position="125"/>
    </location>
</feature>
<dbReference type="PANTHER" id="PTHR45878:SF1">
    <property type="entry name" value="ZINC FINGER PROTEIN WIP2"/>
    <property type="match status" value="1"/>
</dbReference>
<keyword evidence="3" id="KW-1185">Reference proteome</keyword>
<dbReference type="PANTHER" id="PTHR45878">
    <property type="entry name" value="ZINC FINGER PROTEIN WIP2"/>
    <property type="match status" value="1"/>
</dbReference>
<dbReference type="GO" id="GO:0005634">
    <property type="term" value="C:nucleus"/>
    <property type="evidence" value="ECO:0007669"/>
    <property type="project" value="TreeGrafter"/>
</dbReference>
<feature type="region of interest" description="Disordered" evidence="1">
    <location>
        <begin position="182"/>
        <end position="206"/>
    </location>
</feature>
<comment type="caution">
    <text evidence="2">The sequence shown here is derived from an EMBL/GenBank/DDBJ whole genome shotgun (WGS) entry which is preliminary data.</text>
</comment>
<dbReference type="AlphaFoldDB" id="A0A7J6E0M0"/>
<protein>
    <recommendedName>
        <fullName evidence="4">C2H2-type domain-containing protein</fullName>
    </recommendedName>
</protein>
<name>A0A7J6E0M0_CANSA</name>
<organism evidence="2 3">
    <name type="scientific">Cannabis sativa</name>
    <name type="common">Hemp</name>
    <name type="synonym">Marijuana</name>
    <dbReference type="NCBI Taxonomy" id="3483"/>
    <lineage>
        <taxon>Eukaryota</taxon>
        <taxon>Viridiplantae</taxon>
        <taxon>Streptophyta</taxon>
        <taxon>Embryophyta</taxon>
        <taxon>Tracheophyta</taxon>
        <taxon>Spermatophyta</taxon>
        <taxon>Magnoliopsida</taxon>
        <taxon>eudicotyledons</taxon>
        <taxon>Gunneridae</taxon>
        <taxon>Pentapetalae</taxon>
        <taxon>rosids</taxon>
        <taxon>fabids</taxon>
        <taxon>Rosales</taxon>
        <taxon>Cannabaceae</taxon>
        <taxon>Cannabis</taxon>
    </lineage>
</organism>
<evidence type="ECO:0008006" key="4">
    <source>
        <dbReference type="Google" id="ProtNLM"/>
    </source>
</evidence>
<evidence type="ECO:0000256" key="1">
    <source>
        <dbReference type="SAM" id="MobiDB-lite"/>
    </source>
</evidence>